<dbReference type="PANTHER" id="PTHR34825:SF1">
    <property type="entry name" value="AAA-ATPASE-LIKE DOMAIN-CONTAINING PROTEIN"/>
    <property type="match status" value="1"/>
</dbReference>
<dbReference type="EMBL" id="LWAF01000001">
    <property type="protein sequence ID" value="ODN31213.1"/>
    <property type="molecule type" value="Genomic_DNA"/>
</dbReference>
<keyword evidence="3" id="KW-1185">Reference proteome</keyword>
<dbReference type="OrthoDB" id="42058at2"/>
<evidence type="ECO:0000259" key="1">
    <source>
        <dbReference type="Pfam" id="PF09820"/>
    </source>
</evidence>
<feature type="domain" description="AAA-ATPase-like" evidence="1">
    <location>
        <begin position="5"/>
        <end position="200"/>
    </location>
</feature>
<protein>
    <recommendedName>
        <fullName evidence="1">AAA-ATPase-like domain-containing protein</fullName>
    </recommendedName>
</protein>
<reference evidence="3" key="1">
    <citation type="submission" date="2016-04" db="EMBL/GenBank/DDBJ databases">
        <title>The genome sequence project of a novel Fervidobacterium isolate from a hot spring in Thailand.</title>
        <authorList>
            <person name="Gonzalez J.M."/>
            <person name="Cuecas A."/>
            <person name="Kanoksilapatham W."/>
        </authorList>
    </citation>
    <scope>NUCLEOTIDE SEQUENCE [LARGE SCALE GENOMIC DNA]</scope>
    <source>
        <strain evidence="3">FC2004</strain>
    </source>
</reference>
<dbReference type="RefSeq" id="WP_069292124.1">
    <property type="nucleotide sequence ID" value="NZ_CP140110.1"/>
</dbReference>
<proteinExistence type="predicted"/>
<dbReference type="PANTHER" id="PTHR34825">
    <property type="entry name" value="CONSERVED PROTEIN, WITH A WEAK D-GALACTARATE DEHYDRATASE/ALTRONATE HYDROLASE DOMAIN"/>
    <property type="match status" value="1"/>
</dbReference>
<organism evidence="2 3">
    <name type="scientific">Fervidobacterium thailandense</name>
    <dbReference type="NCBI Taxonomy" id="1008305"/>
    <lineage>
        <taxon>Bacteria</taxon>
        <taxon>Thermotogati</taxon>
        <taxon>Thermotogota</taxon>
        <taxon>Thermotogae</taxon>
        <taxon>Thermotogales</taxon>
        <taxon>Fervidobacteriaceae</taxon>
        <taxon>Fervidobacterium</taxon>
    </lineage>
</organism>
<dbReference type="SUPFAM" id="SSF52540">
    <property type="entry name" value="P-loop containing nucleoside triphosphate hydrolases"/>
    <property type="match status" value="1"/>
</dbReference>
<dbReference type="InterPro" id="IPR012547">
    <property type="entry name" value="PDDEXK_9"/>
</dbReference>
<dbReference type="AlphaFoldDB" id="A0A1E3G5S1"/>
<accession>A0A1E3G5S1</accession>
<dbReference type="Pfam" id="PF08011">
    <property type="entry name" value="PDDEXK_9"/>
    <property type="match status" value="1"/>
</dbReference>
<gene>
    <name evidence="2" type="ORF">A4H02_00035</name>
</gene>
<dbReference type="InterPro" id="IPR027417">
    <property type="entry name" value="P-loop_NTPase"/>
</dbReference>
<dbReference type="Proteomes" id="UP000094570">
    <property type="component" value="Unassembled WGS sequence"/>
</dbReference>
<evidence type="ECO:0000313" key="3">
    <source>
        <dbReference type="Proteomes" id="UP000094570"/>
    </source>
</evidence>
<comment type="caution">
    <text evidence="2">The sequence shown here is derived from an EMBL/GenBank/DDBJ whole genome shotgun (WGS) entry which is preliminary data.</text>
</comment>
<dbReference type="STRING" id="1008305.A4H02_00035"/>
<name>A0A1E3G5S1_9BACT</name>
<sequence>MGKLPTGISDFRELRERGCVYVDKTQYVYKMVEENKYVFISRPRRFGKSLTVSVLEYLFKGERGLFEGTWIFDKWDWQEFPVVRLDMNEVDSTSPENLTKSILLKLKRIAEEYGTSCVNGTVSDTFYYLVQDISRKSKKPVVLLIDEYEKPILDHISDKQSAHQMREILRQLYGRIKSLDGYLRFVFFTGITKYTKAGVFSTLNNLVDISFHEDFAQMFGYTLEEIVQYFPEYIDAACEKLGMSREYLLEQLEKYYGGFSFDGKHFVFNPFSVLLFFYEKNFANYWSETAQPSFLYNYLKGRDVRLEDILERKTISRMELMSQEIEETTVVSFLVQAGYLTFKRKVDANLYEVGFPNIDAGQAVAQMILELEYGLRQYELEDKGSELRKAIREERVEDMMRVIEELFGSMSYMSYAGMGRVCEVEKLEAHYSQLMYALLFGAGVKCEMEREVARGRVDIWFTNDGVGYVMELKVDKSAQEALEQIKERGYERLCGTRRCYLIGVNFNSKERKIEWAVEVRK</sequence>
<dbReference type="InterPro" id="IPR018631">
    <property type="entry name" value="AAA-ATPase-like_dom"/>
</dbReference>
<evidence type="ECO:0000313" key="2">
    <source>
        <dbReference type="EMBL" id="ODN31213.1"/>
    </source>
</evidence>
<dbReference type="Pfam" id="PF09820">
    <property type="entry name" value="AAA-ATPase_like"/>
    <property type="match status" value="1"/>
</dbReference>